<feature type="non-terminal residue" evidence="1">
    <location>
        <position position="462"/>
    </location>
</feature>
<sequence length="462" mass="51506">MLERIFLIQHGVPVIARPLAEPGANTSVRLAFADTAHVLHVCAMAVARVVRVLARFTQAMLEAVTAVDTEVEPHGLKLSGLYDTFMERLENLLKSIDRSNEALVRLDGLITQTLSYPPVFNYVFLRHIIPFIMRHNAIRLSSRAIIMTAGRPTLANIRLTVLEIADMAHRLRNHASDGRAHFSLDGLVEIWGLSQDKRSKLCDALNTIVFDLDGSGCFAFVGTVDEALRFARESRACILFAAMQLSALTRDPMLLMTFKEIVSYSHCFIQKSVIILGHLAAFIRAIHCSIYNTDTDQFGPCVDRANDAYAALRYELADLFHGAHAAESVQAFDNFLRSRLSISPPLVRAVSKRTVSPVLKICKRVLPLHRTKLTKLRDTLAEMRGSVFATGRLIANLQVEVPDLLSPKGGFIGDLERKLDAGDWVYLVGLMQFFQEKYLDVKDALDDLKDIADEIGQVVMGY</sequence>
<dbReference type="OrthoDB" id="10334078at2759"/>
<protein>
    <submittedName>
        <fullName evidence="1">Uncharacterized protein</fullName>
    </submittedName>
</protein>
<dbReference type="GeneID" id="9592440"/>
<dbReference type="InParanoid" id="D8QA94"/>
<dbReference type="VEuPathDB" id="FungiDB:SCHCODRAFT_02546243"/>
<gene>
    <name evidence="1" type="ORF">SCHCODRAFT_110841</name>
</gene>
<dbReference type="Proteomes" id="UP000007431">
    <property type="component" value="Unassembled WGS sequence"/>
</dbReference>
<dbReference type="AlphaFoldDB" id="D8QA94"/>
<dbReference type="HOGENOM" id="CLU_592050_0_0_1"/>
<organism evidence="2">
    <name type="scientific">Schizophyllum commune (strain H4-8 / FGSC 9210)</name>
    <name type="common">Split gill fungus</name>
    <dbReference type="NCBI Taxonomy" id="578458"/>
    <lineage>
        <taxon>Eukaryota</taxon>
        <taxon>Fungi</taxon>
        <taxon>Dikarya</taxon>
        <taxon>Basidiomycota</taxon>
        <taxon>Agaricomycotina</taxon>
        <taxon>Agaricomycetes</taxon>
        <taxon>Agaricomycetidae</taxon>
        <taxon>Agaricales</taxon>
        <taxon>Schizophyllaceae</taxon>
        <taxon>Schizophyllum</taxon>
    </lineage>
</organism>
<accession>D8QA94</accession>
<dbReference type="KEGG" id="scm:SCHCO_02546243"/>
<evidence type="ECO:0000313" key="2">
    <source>
        <dbReference type="Proteomes" id="UP000007431"/>
    </source>
</evidence>
<proteinExistence type="predicted"/>
<name>D8QA94_SCHCM</name>
<dbReference type="RefSeq" id="XP_003030265.1">
    <property type="nucleotide sequence ID" value="XM_003030219.1"/>
</dbReference>
<keyword evidence="2" id="KW-1185">Reference proteome</keyword>
<dbReference type="EMBL" id="GL377308">
    <property type="protein sequence ID" value="EFI95362.1"/>
    <property type="molecule type" value="Genomic_DNA"/>
</dbReference>
<evidence type="ECO:0000313" key="1">
    <source>
        <dbReference type="EMBL" id="EFI95362.1"/>
    </source>
</evidence>
<reference evidence="1 2" key="1">
    <citation type="journal article" date="2010" name="Nat. Biotechnol.">
        <title>Genome sequence of the model mushroom Schizophyllum commune.</title>
        <authorList>
            <person name="Ohm R.A."/>
            <person name="de Jong J.F."/>
            <person name="Lugones L.G."/>
            <person name="Aerts A."/>
            <person name="Kothe E."/>
            <person name="Stajich J.E."/>
            <person name="de Vries R.P."/>
            <person name="Record E."/>
            <person name="Levasseur A."/>
            <person name="Baker S.E."/>
            <person name="Bartholomew K.A."/>
            <person name="Coutinho P.M."/>
            <person name="Erdmann S."/>
            <person name="Fowler T.J."/>
            <person name="Gathman A.C."/>
            <person name="Lombard V."/>
            <person name="Henrissat B."/>
            <person name="Knabe N."/>
            <person name="Kuees U."/>
            <person name="Lilly W.W."/>
            <person name="Lindquist E."/>
            <person name="Lucas S."/>
            <person name="Magnuson J.K."/>
            <person name="Piumi F."/>
            <person name="Raudaskoski M."/>
            <person name="Salamov A."/>
            <person name="Schmutz J."/>
            <person name="Schwarze F.W.M.R."/>
            <person name="vanKuyk P.A."/>
            <person name="Horton J.S."/>
            <person name="Grigoriev I.V."/>
            <person name="Woesten H.A.B."/>
        </authorList>
    </citation>
    <scope>NUCLEOTIDE SEQUENCE [LARGE SCALE GENOMIC DNA]</scope>
    <source>
        <strain evidence="2">H4-8 / FGSC 9210</strain>
    </source>
</reference>